<evidence type="ECO:0000313" key="2">
    <source>
        <dbReference type="Proteomes" id="UP000009273"/>
    </source>
</evidence>
<proteinExistence type="predicted"/>
<dbReference type="KEGG" id="vg:18563523"/>
<protein>
    <submittedName>
        <fullName evidence="1">Gp308</fullName>
    </submittedName>
</protein>
<dbReference type="GeneID" id="18563523"/>
<gene>
    <name evidence="1" type="primary">308</name>
    <name evidence="1" type="ORF">G_308</name>
</gene>
<evidence type="ECO:0000313" key="1">
    <source>
        <dbReference type="EMBL" id="AEO93567.1"/>
    </source>
</evidence>
<sequence>MDLKLLSKERTRELEHTTEPIENFTMYNERFKSQYFHKQYFRINSWFRVNGLTTNNTQGKFNEKLSELLGYKPLYYQQYEYKTAVWGFEWKSEEFIMYRSERGLSIQIGKKFNKTKLEDFFDELTTLLKVNGIETPYD</sequence>
<reference evidence="1 2" key="1">
    <citation type="submission" date="2011-09" db="EMBL/GenBank/DDBJ databases">
        <authorList>
            <person name="Pope W.H."/>
            <person name="Pedulla M.L."/>
            <person name="Ford M.E."/>
            <person name="Peebles C.L."/>
            <person name="Hatfull G.H."/>
            <person name="Hendrix R.W."/>
        </authorList>
    </citation>
    <scope>NUCLEOTIDE SEQUENCE [LARGE SCALE GENOMIC DNA]</scope>
    <source>
        <strain evidence="1">G</strain>
    </source>
</reference>
<organism evidence="1 2">
    <name type="scientific">Bacillus phage G</name>
    <dbReference type="NCBI Taxonomy" id="2884420"/>
    <lineage>
        <taxon>Viruses</taxon>
        <taxon>Duplodnaviria</taxon>
        <taxon>Heunggongvirae</taxon>
        <taxon>Uroviricota</taxon>
        <taxon>Caudoviricetes</taxon>
        <taxon>Donellivirus</taxon>
        <taxon>Donellivirus gee</taxon>
    </lineage>
</organism>
<keyword evidence="2" id="KW-1185">Reference proteome</keyword>
<dbReference type="RefSeq" id="YP_009015611.1">
    <property type="nucleotide sequence ID" value="NC_023719.1"/>
</dbReference>
<dbReference type="Proteomes" id="UP000009273">
    <property type="component" value="Segment"/>
</dbReference>
<accession>G3MA49</accession>
<name>G3MA49_9CAUD</name>
<dbReference type="EMBL" id="JN638751">
    <property type="protein sequence ID" value="AEO93567.1"/>
    <property type="molecule type" value="Genomic_DNA"/>
</dbReference>